<dbReference type="GeneID" id="54480405"/>
<dbReference type="AlphaFoldDB" id="A0A6A6VWS7"/>
<keyword evidence="3" id="KW-1185">Reference proteome</keyword>
<dbReference type="Proteomes" id="UP000799437">
    <property type="component" value="Unassembled WGS sequence"/>
</dbReference>
<keyword evidence="1" id="KW-0812">Transmembrane</keyword>
<organism evidence="2 3">
    <name type="scientific">Pseudovirgaria hyperparasitica</name>
    <dbReference type="NCBI Taxonomy" id="470096"/>
    <lineage>
        <taxon>Eukaryota</taxon>
        <taxon>Fungi</taxon>
        <taxon>Dikarya</taxon>
        <taxon>Ascomycota</taxon>
        <taxon>Pezizomycotina</taxon>
        <taxon>Dothideomycetes</taxon>
        <taxon>Dothideomycetes incertae sedis</taxon>
        <taxon>Acrospermales</taxon>
        <taxon>Acrospermaceae</taxon>
        <taxon>Pseudovirgaria</taxon>
    </lineage>
</organism>
<reference evidence="2" key="1">
    <citation type="journal article" date="2020" name="Stud. Mycol.">
        <title>101 Dothideomycetes genomes: a test case for predicting lifestyles and emergence of pathogens.</title>
        <authorList>
            <person name="Haridas S."/>
            <person name="Albert R."/>
            <person name="Binder M."/>
            <person name="Bloem J."/>
            <person name="Labutti K."/>
            <person name="Salamov A."/>
            <person name="Andreopoulos B."/>
            <person name="Baker S."/>
            <person name="Barry K."/>
            <person name="Bills G."/>
            <person name="Bluhm B."/>
            <person name="Cannon C."/>
            <person name="Castanera R."/>
            <person name="Culley D."/>
            <person name="Daum C."/>
            <person name="Ezra D."/>
            <person name="Gonzalez J."/>
            <person name="Henrissat B."/>
            <person name="Kuo A."/>
            <person name="Liang C."/>
            <person name="Lipzen A."/>
            <person name="Lutzoni F."/>
            <person name="Magnuson J."/>
            <person name="Mondo S."/>
            <person name="Nolan M."/>
            <person name="Ohm R."/>
            <person name="Pangilinan J."/>
            <person name="Park H.-J."/>
            <person name="Ramirez L."/>
            <person name="Alfaro M."/>
            <person name="Sun H."/>
            <person name="Tritt A."/>
            <person name="Yoshinaga Y."/>
            <person name="Zwiers L.-H."/>
            <person name="Turgeon B."/>
            <person name="Goodwin S."/>
            <person name="Spatafora J."/>
            <person name="Crous P."/>
            <person name="Grigoriev I."/>
        </authorList>
    </citation>
    <scope>NUCLEOTIDE SEQUENCE</scope>
    <source>
        <strain evidence="2">CBS 121739</strain>
    </source>
</reference>
<accession>A0A6A6VWS7</accession>
<evidence type="ECO:0000313" key="2">
    <source>
        <dbReference type="EMBL" id="KAF2754246.1"/>
    </source>
</evidence>
<feature type="transmembrane region" description="Helical" evidence="1">
    <location>
        <begin position="49"/>
        <end position="66"/>
    </location>
</feature>
<evidence type="ECO:0000313" key="3">
    <source>
        <dbReference type="Proteomes" id="UP000799437"/>
    </source>
</evidence>
<keyword evidence="1" id="KW-0472">Membrane</keyword>
<gene>
    <name evidence="2" type="ORF">EJ05DRAFT_153671</name>
</gene>
<protein>
    <submittedName>
        <fullName evidence="2">Uncharacterized protein</fullName>
    </submittedName>
</protein>
<evidence type="ECO:0000256" key="1">
    <source>
        <dbReference type="SAM" id="Phobius"/>
    </source>
</evidence>
<sequence length="152" mass="16286">MSSACISYGMSSVPVCELCTGCASITRKPPWHGKVFLSTPRLTRRRRRSLVAGLAFTLFGDGSLFIDCSGTLCPVSQPASSTQSQGSVDDNCSLLLLGCVLAGTWYCTFFFSSCLQTPHPDAAYANGYRHQPPLSPPDGLRYGGHRQAAGCR</sequence>
<keyword evidence="1" id="KW-1133">Transmembrane helix</keyword>
<dbReference type="EMBL" id="ML996581">
    <property type="protein sequence ID" value="KAF2754246.1"/>
    <property type="molecule type" value="Genomic_DNA"/>
</dbReference>
<dbReference type="RefSeq" id="XP_033596697.1">
    <property type="nucleotide sequence ID" value="XM_033739351.1"/>
</dbReference>
<name>A0A6A6VWS7_9PEZI</name>
<proteinExistence type="predicted"/>